<organism evidence="4 5">
    <name type="scientific">Caenorhabditis angaria</name>
    <dbReference type="NCBI Taxonomy" id="860376"/>
    <lineage>
        <taxon>Eukaryota</taxon>
        <taxon>Metazoa</taxon>
        <taxon>Ecdysozoa</taxon>
        <taxon>Nematoda</taxon>
        <taxon>Chromadorea</taxon>
        <taxon>Rhabditida</taxon>
        <taxon>Rhabditina</taxon>
        <taxon>Rhabditomorpha</taxon>
        <taxon>Rhabditoidea</taxon>
        <taxon>Rhabditidae</taxon>
        <taxon>Peloderinae</taxon>
        <taxon>Caenorhabditis</taxon>
    </lineage>
</organism>
<keyword evidence="2" id="KW-0732">Signal</keyword>
<dbReference type="SUPFAM" id="SSF56436">
    <property type="entry name" value="C-type lectin-like"/>
    <property type="match status" value="1"/>
</dbReference>
<name>A0A9P1INK4_9PELO</name>
<evidence type="ECO:0000256" key="1">
    <source>
        <dbReference type="SAM" id="MobiDB-lite"/>
    </source>
</evidence>
<dbReference type="CDD" id="cd00037">
    <property type="entry name" value="CLECT"/>
    <property type="match status" value="1"/>
</dbReference>
<reference evidence="4" key="1">
    <citation type="submission" date="2022-11" db="EMBL/GenBank/DDBJ databases">
        <authorList>
            <person name="Kikuchi T."/>
        </authorList>
    </citation>
    <scope>NUCLEOTIDE SEQUENCE</scope>
    <source>
        <strain evidence="4">PS1010</strain>
    </source>
</reference>
<dbReference type="GO" id="GO:0045087">
    <property type="term" value="P:innate immune response"/>
    <property type="evidence" value="ECO:0007669"/>
    <property type="project" value="TreeGrafter"/>
</dbReference>
<dbReference type="InterPro" id="IPR001304">
    <property type="entry name" value="C-type_lectin-like"/>
</dbReference>
<dbReference type="OrthoDB" id="441660at2759"/>
<comment type="caution">
    <text evidence="4">The sequence shown here is derived from an EMBL/GenBank/DDBJ whole genome shotgun (WGS) entry which is preliminary data.</text>
</comment>
<dbReference type="Proteomes" id="UP001152747">
    <property type="component" value="Unassembled WGS sequence"/>
</dbReference>
<evidence type="ECO:0000256" key="2">
    <source>
        <dbReference type="SAM" id="SignalP"/>
    </source>
</evidence>
<dbReference type="PANTHER" id="PTHR23062">
    <property type="entry name" value="HYPOTHETICAL PROTEIN C.ELEGANS"/>
    <property type="match status" value="1"/>
</dbReference>
<dbReference type="InterPro" id="IPR016186">
    <property type="entry name" value="C-type_lectin-like/link_sf"/>
</dbReference>
<proteinExistence type="predicted"/>
<feature type="signal peptide" evidence="2">
    <location>
        <begin position="1"/>
        <end position="19"/>
    </location>
</feature>
<evidence type="ECO:0000313" key="5">
    <source>
        <dbReference type="Proteomes" id="UP001152747"/>
    </source>
</evidence>
<keyword evidence="5" id="KW-1185">Reference proteome</keyword>
<feature type="domain" description="C-type lectin" evidence="3">
    <location>
        <begin position="29"/>
        <end position="144"/>
    </location>
</feature>
<dbReference type="EMBL" id="CANHGI010000004">
    <property type="protein sequence ID" value="CAI5448159.1"/>
    <property type="molecule type" value="Genomic_DNA"/>
</dbReference>
<dbReference type="Gene3D" id="3.10.100.10">
    <property type="entry name" value="Mannose-Binding Protein A, subunit A"/>
    <property type="match status" value="1"/>
</dbReference>
<evidence type="ECO:0000313" key="4">
    <source>
        <dbReference type="EMBL" id="CAI5448159.1"/>
    </source>
</evidence>
<dbReference type="InterPro" id="IPR016187">
    <property type="entry name" value="CTDL_fold"/>
</dbReference>
<dbReference type="AlphaFoldDB" id="A0A9P1INK4"/>
<protein>
    <recommendedName>
        <fullName evidence="3">C-type lectin domain-containing protein</fullName>
    </recommendedName>
</protein>
<dbReference type="PANTHER" id="PTHR23062:SF4">
    <property type="entry name" value="C-TYPE LECTIN DOMAIN-CONTAINING PROTEIN"/>
    <property type="match status" value="1"/>
</dbReference>
<dbReference type="Pfam" id="PF00059">
    <property type="entry name" value="Lectin_C"/>
    <property type="match status" value="1"/>
</dbReference>
<dbReference type="SMART" id="SM00034">
    <property type="entry name" value="CLECT"/>
    <property type="match status" value="1"/>
</dbReference>
<dbReference type="PROSITE" id="PS50041">
    <property type="entry name" value="C_TYPE_LECTIN_2"/>
    <property type="match status" value="1"/>
</dbReference>
<sequence length="258" mass="27580">MMLISFFVLFAAISSTTFAQCPSSTDNYITDLCYKIVTTPASYNDARNNCHNQGYNLAVLHSGMQGNFLASLVSSAIGTNENVFWIGLSRPSSSSKFFWDDGSSVLWTYWQAGFPSGFNQAAESTANARWKTIDASEPHAYVCSYDPRKGTVTPVIPQSTPSYTDVTGGPTEVPSTINYGSTDVPSTVSYGSTDVPSTINYGSTDVPSTINYGSTDVPSTINYGSTDVPSTIPPSTNSGTDYTEVPSTITSGYQTTAF</sequence>
<feature type="chain" id="PRO_5040169461" description="C-type lectin domain-containing protein" evidence="2">
    <location>
        <begin position="20"/>
        <end position="258"/>
    </location>
</feature>
<accession>A0A9P1INK4</accession>
<feature type="region of interest" description="Disordered" evidence="1">
    <location>
        <begin position="224"/>
        <end position="258"/>
    </location>
</feature>
<evidence type="ECO:0000259" key="3">
    <source>
        <dbReference type="PROSITE" id="PS50041"/>
    </source>
</evidence>
<gene>
    <name evidence="4" type="ORF">CAMP_LOCUS10796</name>
</gene>